<feature type="region of interest" description="Disordered" evidence="1">
    <location>
        <begin position="141"/>
        <end position="163"/>
    </location>
</feature>
<reference evidence="2" key="1">
    <citation type="submission" date="2018-11" db="EMBL/GenBank/DDBJ databases">
        <authorList>
            <consortium name="Pathogen Informatics"/>
        </authorList>
    </citation>
    <scope>NUCLEOTIDE SEQUENCE</scope>
</reference>
<gene>
    <name evidence="2" type="ORF">PXEA_LOCUS28779</name>
</gene>
<keyword evidence="3" id="KW-1185">Reference proteome</keyword>
<dbReference type="Proteomes" id="UP000784294">
    <property type="component" value="Unassembled WGS sequence"/>
</dbReference>
<proteinExistence type="predicted"/>
<evidence type="ECO:0000313" key="2">
    <source>
        <dbReference type="EMBL" id="VEL35339.1"/>
    </source>
</evidence>
<accession>A0A448XF67</accession>
<organism evidence="2 3">
    <name type="scientific">Protopolystoma xenopodis</name>
    <dbReference type="NCBI Taxonomy" id="117903"/>
    <lineage>
        <taxon>Eukaryota</taxon>
        <taxon>Metazoa</taxon>
        <taxon>Spiralia</taxon>
        <taxon>Lophotrochozoa</taxon>
        <taxon>Platyhelminthes</taxon>
        <taxon>Monogenea</taxon>
        <taxon>Polyopisthocotylea</taxon>
        <taxon>Polystomatidea</taxon>
        <taxon>Polystomatidae</taxon>
        <taxon>Protopolystoma</taxon>
    </lineage>
</organism>
<name>A0A448XF67_9PLAT</name>
<dbReference type="AlphaFoldDB" id="A0A448XF67"/>
<feature type="compositionally biased region" description="Polar residues" evidence="1">
    <location>
        <begin position="141"/>
        <end position="153"/>
    </location>
</feature>
<dbReference type="EMBL" id="CAAALY010249599">
    <property type="protein sequence ID" value="VEL35339.1"/>
    <property type="molecule type" value="Genomic_DNA"/>
</dbReference>
<feature type="compositionally biased region" description="Low complexity" evidence="1">
    <location>
        <begin position="154"/>
        <end position="163"/>
    </location>
</feature>
<sequence length="234" mass="25596">MAHLPVPRIAFKLHVETCSPIVQREAASVNRGRADPRGLDANQHGRLHSPTFVFSHLPSHTLFHFPILPICPLAHFPTLPIYPLSRPPSGRLRSPTFVFSHLPSHTLFHFPILPTCPRPSVNLTGLAARIGTRCLANWTTASRHKSPTSPTPQATAGLSSASSAPTPSAPCHEAYASVCPSFLLTIWSSAHLHRTVVHFSLGPANVPRLSCRKSKPSCRHRFEQVQIPGSTPKR</sequence>
<protein>
    <submittedName>
        <fullName evidence="2">Uncharacterized protein</fullName>
    </submittedName>
</protein>
<evidence type="ECO:0000313" key="3">
    <source>
        <dbReference type="Proteomes" id="UP000784294"/>
    </source>
</evidence>
<comment type="caution">
    <text evidence="2">The sequence shown here is derived from an EMBL/GenBank/DDBJ whole genome shotgun (WGS) entry which is preliminary data.</text>
</comment>
<evidence type="ECO:0000256" key="1">
    <source>
        <dbReference type="SAM" id="MobiDB-lite"/>
    </source>
</evidence>